<proteinExistence type="predicted"/>
<dbReference type="KEGG" id="ehx:EMIHUDRAFT_454915"/>
<dbReference type="HOGENOM" id="CLU_807608_0_0_1"/>
<dbReference type="Proteomes" id="UP000013827">
    <property type="component" value="Unassembled WGS sequence"/>
</dbReference>
<dbReference type="EnsemblProtists" id="EOD37434">
    <property type="protein sequence ID" value="EOD37434"/>
    <property type="gene ID" value="EMIHUDRAFT_454915"/>
</dbReference>
<dbReference type="GeneID" id="17282704"/>
<dbReference type="PaxDb" id="2903-EOD37434"/>
<evidence type="ECO:0000313" key="2">
    <source>
        <dbReference type="Proteomes" id="UP000013827"/>
    </source>
</evidence>
<name>A0A0D3KNU9_EMIH1</name>
<sequence>MVLASLVWRASAVHSVPIKIRSQVALTAAEGSLEPEELEALSGVWKAELRLDDGDRTLTWRLAASGRVRGLDENEEGVWWADSAPTESAQQRVTVSLRVRDWTILAVGERTGLRCTQLGGAVLEGAEDPCHVGECDLTLALADIGSDGLGDLEACSPRPFARLERRRSARPARPATFAKRAFVGRWRMLIDMEGGAPLSYAVVLRPGGTFRTVGGGEGEAAVLGGRWAVWGRGMAKGVAEWGVLPEGTHLWMRVERDASTSTLAGIGGLAGVHESFSLWSEPSLSSPASELAALAGAYSSSAGERGASVASCSGAAYFGTASNEYYRAGRCSMIREEEAEAGRG</sequence>
<keyword evidence="2" id="KW-1185">Reference proteome</keyword>
<organism evidence="1 2">
    <name type="scientific">Emiliania huxleyi (strain CCMP1516)</name>
    <dbReference type="NCBI Taxonomy" id="280463"/>
    <lineage>
        <taxon>Eukaryota</taxon>
        <taxon>Haptista</taxon>
        <taxon>Haptophyta</taxon>
        <taxon>Prymnesiophyceae</taxon>
        <taxon>Isochrysidales</taxon>
        <taxon>Noelaerhabdaceae</taxon>
        <taxon>Emiliania</taxon>
    </lineage>
</organism>
<reference evidence="1" key="2">
    <citation type="submission" date="2024-10" db="UniProtKB">
        <authorList>
            <consortium name="EnsemblProtists"/>
        </authorList>
    </citation>
    <scope>IDENTIFICATION</scope>
</reference>
<reference evidence="2" key="1">
    <citation type="journal article" date="2013" name="Nature">
        <title>Pan genome of the phytoplankton Emiliania underpins its global distribution.</title>
        <authorList>
            <person name="Read B.A."/>
            <person name="Kegel J."/>
            <person name="Klute M.J."/>
            <person name="Kuo A."/>
            <person name="Lefebvre S.C."/>
            <person name="Maumus F."/>
            <person name="Mayer C."/>
            <person name="Miller J."/>
            <person name="Monier A."/>
            <person name="Salamov A."/>
            <person name="Young J."/>
            <person name="Aguilar M."/>
            <person name="Claverie J.M."/>
            <person name="Frickenhaus S."/>
            <person name="Gonzalez K."/>
            <person name="Herman E.K."/>
            <person name="Lin Y.C."/>
            <person name="Napier J."/>
            <person name="Ogata H."/>
            <person name="Sarno A.F."/>
            <person name="Shmutz J."/>
            <person name="Schroeder D."/>
            <person name="de Vargas C."/>
            <person name="Verret F."/>
            <person name="von Dassow P."/>
            <person name="Valentin K."/>
            <person name="Van de Peer Y."/>
            <person name="Wheeler G."/>
            <person name="Dacks J.B."/>
            <person name="Delwiche C.F."/>
            <person name="Dyhrman S.T."/>
            <person name="Glockner G."/>
            <person name="John U."/>
            <person name="Richards T."/>
            <person name="Worden A.Z."/>
            <person name="Zhang X."/>
            <person name="Grigoriev I.V."/>
            <person name="Allen A.E."/>
            <person name="Bidle K."/>
            <person name="Borodovsky M."/>
            <person name="Bowler C."/>
            <person name="Brownlee C."/>
            <person name="Cock J.M."/>
            <person name="Elias M."/>
            <person name="Gladyshev V.N."/>
            <person name="Groth M."/>
            <person name="Guda C."/>
            <person name="Hadaegh A."/>
            <person name="Iglesias-Rodriguez M.D."/>
            <person name="Jenkins J."/>
            <person name="Jones B.M."/>
            <person name="Lawson T."/>
            <person name="Leese F."/>
            <person name="Lindquist E."/>
            <person name="Lobanov A."/>
            <person name="Lomsadze A."/>
            <person name="Malik S.B."/>
            <person name="Marsh M.E."/>
            <person name="Mackinder L."/>
            <person name="Mock T."/>
            <person name="Mueller-Roeber B."/>
            <person name="Pagarete A."/>
            <person name="Parker M."/>
            <person name="Probert I."/>
            <person name="Quesneville H."/>
            <person name="Raines C."/>
            <person name="Rensing S.A."/>
            <person name="Riano-Pachon D.M."/>
            <person name="Richier S."/>
            <person name="Rokitta S."/>
            <person name="Shiraiwa Y."/>
            <person name="Soanes D.M."/>
            <person name="van der Giezen M."/>
            <person name="Wahlund T.M."/>
            <person name="Williams B."/>
            <person name="Wilson W."/>
            <person name="Wolfe G."/>
            <person name="Wurch L.L."/>
        </authorList>
    </citation>
    <scope>NUCLEOTIDE SEQUENCE</scope>
</reference>
<protein>
    <submittedName>
        <fullName evidence="1">Uncharacterized protein</fullName>
    </submittedName>
</protein>
<dbReference type="RefSeq" id="XP_005789863.1">
    <property type="nucleotide sequence ID" value="XM_005789806.1"/>
</dbReference>
<dbReference type="AlphaFoldDB" id="A0A0D3KNU9"/>
<accession>A0A0D3KNU9</accession>
<evidence type="ECO:0000313" key="1">
    <source>
        <dbReference type="EnsemblProtists" id="EOD37434"/>
    </source>
</evidence>